<dbReference type="KEGG" id="saci:Sinac_1598"/>
<dbReference type="EMBL" id="CP003364">
    <property type="protein sequence ID" value="AGA25977.1"/>
    <property type="molecule type" value="Genomic_DNA"/>
</dbReference>
<sequence>MKPQNRYLSRMVGGMLLFIGLSGTAQAGLIFGNGPLGDFTGSLVVANQTSTTATLTITLTNTSPVANGGYLTAFVLNNPGNMITGISLTSAPANFTLLGTPPFQDGINGAPNGQFDFGVSTGNGFEGGGSPSKGLAVGATGIFTFSLTGTNLSTLSPADFASALSGGTGIGQGPEFFVARFRGFNNNGSDKVPGTLSTVPEPSSLVSCGIAGVIGLSFAWCRRKKLATA</sequence>
<proteinExistence type="predicted"/>
<accession>L0D9R0</accession>
<dbReference type="RefSeq" id="WP_015245147.1">
    <property type="nucleotide sequence ID" value="NC_019892.1"/>
</dbReference>
<dbReference type="Proteomes" id="UP000010798">
    <property type="component" value="Chromosome"/>
</dbReference>
<name>L0D9R0_SINAD</name>
<keyword evidence="2" id="KW-1185">Reference proteome</keyword>
<dbReference type="AlphaFoldDB" id="L0D9R0"/>
<organism evidence="1 2">
    <name type="scientific">Singulisphaera acidiphila (strain ATCC BAA-1392 / DSM 18658 / VKM B-2454 / MOB10)</name>
    <dbReference type="NCBI Taxonomy" id="886293"/>
    <lineage>
        <taxon>Bacteria</taxon>
        <taxon>Pseudomonadati</taxon>
        <taxon>Planctomycetota</taxon>
        <taxon>Planctomycetia</taxon>
        <taxon>Isosphaerales</taxon>
        <taxon>Isosphaeraceae</taxon>
        <taxon>Singulisphaera</taxon>
    </lineage>
</organism>
<dbReference type="eggNOG" id="ENOG50345QM">
    <property type="taxonomic scope" value="Bacteria"/>
</dbReference>
<protein>
    <submittedName>
        <fullName evidence="1">Uncharacterized protein</fullName>
    </submittedName>
</protein>
<gene>
    <name evidence="1" type="ordered locus">Sinac_1598</name>
</gene>
<evidence type="ECO:0000313" key="2">
    <source>
        <dbReference type="Proteomes" id="UP000010798"/>
    </source>
</evidence>
<dbReference type="HOGENOM" id="CLU_1209142_0_0_0"/>
<reference evidence="1 2" key="1">
    <citation type="submission" date="2012-02" db="EMBL/GenBank/DDBJ databases">
        <title>Complete sequence of chromosome of Singulisphaera acidiphila DSM 18658.</title>
        <authorList>
            <consortium name="US DOE Joint Genome Institute (JGI-PGF)"/>
            <person name="Lucas S."/>
            <person name="Copeland A."/>
            <person name="Lapidus A."/>
            <person name="Glavina del Rio T."/>
            <person name="Dalin E."/>
            <person name="Tice H."/>
            <person name="Bruce D."/>
            <person name="Goodwin L."/>
            <person name="Pitluck S."/>
            <person name="Peters L."/>
            <person name="Ovchinnikova G."/>
            <person name="Chertkov O."/>
            <person name="Kyrpides N."/>
            <person name="Mavromatis K."/>
            <person name="Ivanova N."/>
            <person name="Brettin T."/>
            <person name="Detter J.C."/>
            <person name="Han C."/>
            <person name="Larimer F."/>
            <person name="Land M."/>
            <person name="Hauser L."/>
            <person name="Markowitz V."/>
            <person name="Cheng J.-F."/>
            <person name="Hugenholtz P."/>
            <person name="Woyke T."/>
            <person name="Wu D."/>
            <person name="Tindall B."/>
            <person name="Pomrenke H."/>
            <person name="Brambilla E."/>
            <person name="Klenk H.-P."/>
            <person name="Eisen J.A."/>
        </authorList>
    </citation>
    <scope>NUCLEOTIDE SEQUENCE [LARGE SCALE GENOMIC DNA]</scope>
    <source>
        <strain evidence="2">ATCC BAA-1392 / DSM 18658 / VKM B-2454 / MOB10</strain>
    </source>
</reference>
<evidence type="ECO:0000313" key="1">
    <source>
        <dbReference type="EMBL" id="AGA25977.1"/>
    </source>
</evidence>
<dbReference type="OrthoDB" id="9554552at2"/>